<accession>A0AA41Q9E3</accession>
<evidence type="ECO:0000313" key="1">
    <source>
        <dbReference type="EMBL" id="MCF2532617.1"/>
    </source>
</evidence>
<dbReference type="EMBL" id="JAKFHA010000036">
    <property type="protein sequence ID" value="MCF2532617.1"/>
    <property type="molecule type" value="Genomic_DNA"/>
</dbReference>
<proteinExistence type="predicted"/>
<dbReference type="Proteomes" id="UP001165378">
    <property type="component" value="Unassembled WGS sequence"/>
</dbReference>
<evidence type="ECO:0000313" key="2">
    <source>
        <dbReference type="Proteomes" id="UP001165378"/>
    </source>
</evidence>
<dbReference type="RefSeq" id="WP_235057391.1">
    <property type="nucleotide sequence ID" value="NZ_JAKFHA010000036.1"/>
</dbReference>
<gene>
    <name evidence="1" type="ORF">LZ495_36150</name>
</gene>
<sequence>MNPIGQLIAADEGFCHQVTETFGSVGTTDPSWTEKVCAMAAARDGSLQLGFGLGKYTNRNVMDGYAGISRGVEQITVRASRRLAPDPTLTEIGPVKYEVVEPLKVVRFVLEPNDAQPIAFDWTFEAVVPPVCEERTHNRRAYRVTADLVRYHQTGVAHGWVEVDGERTEITPDTWVSTRDHSWGTRYDVGTPASDLEPAGMPEGASFRMIWSPVLMERPDGSRYALFLHYQITTARGFSQKRVTGGVEHPDGRVEEWADLVPELSFDPGNRRLLGGKLHATMADGSSRPLQIETVSDTGFHLGAGLYFGFDGHHHGEWRGALHVEGERIADCSTPEQARRLHQIRDTVIRVTDPVGGGVGWGNCQPIITGADPALGLTAETSFM</sequence>
<protein>
    <submittedName>
        <fullName evidence="1">Uncharacterized protein</fullName>
    </submittedName>
</protein>
<name>A0AA41Q9E3_9ACTN</name>
<keyword evidence="2" id="KW-1185">Reference proteome</keyword>
<reference evidence="1" key="1">
    <citation type="submission" date="2022-01" db="EMBL/GenBank/DDBJ databases">
        <title>Genome-Based Taxonomic Classification of the Phylum Actinobacteria.</title>
        <authorList>
            <person name="Gao Y."/>
        </authorList>
    </citation>
    <scope>NUCLEOTIDE SEQUENCE</scope>
    <source>
        <strain evidence="1">KLBMP 8922</strain>
    </source>
</reference>
<organism evidence="1 2">
    <name type="scientific">Yinghuangia soli</name>
    <dbReference type="NCBI Taxonomy" id="2908204"/>
    <lineage>
        <taxon>Bacteria</taxon>
        <taxon>Bacillati</taxon>
        <taxon>Actinomycetota</taxon>
        <taxon>Actinomycetes</taxon>
        <taxon>Kitasatosporales</taxon>
        <taxon>Streptomycetaceae</taxon>
        <taxon>Yinghuangia</taxon>
    </lineage>
</organism>
<dbReference type="AlphaFoldDB" id="A0AA41Q9E3"/>
<comment type="caution">
    <text evidence="1">The sequence shown here is derived from an EMBL/GenBank/DDBJ whole genome shotgun (WGS) entry which is preliminary data.</text>
</comment>